<keyword evidence="2" id="KW-1185">Reference proteome</keyword>
<protein>
    <submittedName>
        <fullName evidence="1">Uncharacterized protein</fullName>
    </submittedName>
</protein>
<accession>A0A1R1XE16</accession>
<dbReference type="Proteomes" id="UP000187283">
    <property type="component" value="Unassembled WGS sequence"/>
</dbReference>
<dbReference type="AlphaFoldDB" id="A0A1R1XE16"/>
<dbReference type="EMBL" id="LSSN01003748">
    <property type="protein sequence ID" value="OMJ12877.1"/>
    <property type="molecule type" value="Genomic_DNA"/>
</dbReference>
<evidence type="ECO:0000313" key="2">
    <source>
        <dbReference type="Proteomes" id="UP000187283"/>
    </source>
</evidence>
<evidence type="ECO:0000313" key="1">
    <source>
        <dbReference type="EMBL" id="OMJ12877.1"/>
    </source>
</evidence>
<comment type="caution">
    <text evidence="1">The sequence shown here is derived from an EMBL/GenBank/DDBJ whole genome shotgun (WGS) entry which is preliminary data.</text>
</comment>
<reference evidence="1 2" key="1">
    <citation type="submission" date="2017-01" db="EMBL/GenBank/DDBJ databases">
        <authorList>
            <person name="Mah S.A."/>
            <person name="Swanson W.J."/>
            <person name="Moy G.W."/>
            <person name="Vacquier V.D."/>
        </authorList>
    </citation>
    <scope>NUCLEOTIDE SEQUENCE [LARGE SCALE GENOMIC DNA]</scope>
    <source>
        <strain evidence="1 2">GSMNP</strain>
    </source>
</reference>
<sequence length="139" mass="16107">METTNTGTHKEQSPSWDIIESAKTKSPDIIKRYENKFVPVSLFKTTTVNVPLKMKISCLGSTSLKLWIPMKEFNNNTEGLVENVLIQFDEIQSCFEIDNRRHILFLKFINKNDLENVNKNDLENVKKMNITIKEKNCAL</sequence>
<gene>
    <name evidence="1" type="ORF">AYI70_g8843</name>
</gene>
<organism evidence="1 2">
    <name type="scientific">Smittium culicis</name>
    <dbReference type="NCBI Taxonomy" id="133412"/>
    <lineage>
        <taxon>Eukaryota</taxon>
        <taxon>Fungi</taxon>
        <taxon>Fungi incertae sedis</taxon>
        <taxon>Zoopagomycota</taxon>
        <taxon>Kickxellomycotina</taxon>
        <taxon>Harpellomycetes</taxon>
        <taxon>Harpellales</taxon>
        <taxon>Legeriomycetaceae</taxon>
        <taxon>Smittium</taxon>
    </lineage>
</organism>
<proteinExistence type="predicted"/>
<name>A0A1R1XE16_9FUNG</name>